<evidence type="ECO:0000313" key="1">
    <source>
        <dbReference type="EMBL" id="SUA24032.1"/>
    </source>
</evidence>
<protein>
    <submittedName>
        <fullName evidence="1">Type III restriction-modification system endonuclease</fullName>
        <ecNumber evidence="1">3.1.21.5</ecNumber>
    </submittedName>
</protein>
<dbReference type="EMBL" id="UGRI01000001">
    <property type="protein sequence ID" value="SUA24032.1"/>
    <property type="molecule type" value="Genomic_DNA"/>
</dbReference>
<sequence>MVNQLFSDGIIDDNENFAEDGYDKLKAAYPEAFPKGLDKGKVSNAKDEGKDTIIMREGKYEELKALWELIHHKAVCSTNQR</sequence>
<keyword evidence="1" id="KW-0378">Hydrolase</keyword>
<name>A0A378W066_NEIGO</name>
<organism evidence="1">
    <name type="scientific">Neisseria gonorrhoeae</name>
    <dbReference type="NCBI Taxonomy" id="485"/>
    <lineage>
        <taxon>Bacteria</taxon>
        <taxon>Pseudomonadati</taxon>
        <taxon>Pseudomonadota</taxon>
        <taxon>Betaproteobacteria</taxon>
        <taxon>Neisseriales</taxon>
        <taxon>Neisseriaceae</taxon>
        <taxon>Neisseria</taxon>
    </lineage>
</organism>
<reference evidence="1" key="1">
    <citation type="submission" date="2018-06" db="EMBL/GenBank/DDBJ databases">
        <authorList>
            <consortium name="Pathogen Informatics"/>
            <person name="Doyle S."/>
        </authorList>
    </citation>
    <scope>NUCLEOTIDE SEQUENCE [LARGE SCALE GENOMIC DNA]</scope>
    <source>
        <strain evidence="1">NCTC11421</strain>
    </source>
</reference>
<keyword evidence="1" id="KW-0255">Endonuclease</keyword>
<dbReference type="GO" id="GO:0015668">
    <property type="term" value="F:type III site-specific deoxyribonuclease activity"/>
    <property type="evidence" value="ECO:0007669"/>
    <property type="project" value="UniProtKB-EC"/>
</dbReference>
<dbReference type="EC" id="3.1.21.5" evidence="1"/>
<gene>
    <name evidence="1" type="ORF">NCTC11421_02022</name>
</gene>
<dbReference type="AlphaFoldDB" id="A0A378W066"/>
<proteinExistence type="predicted"/>
<keyword evidence="1" id="KW-0540">Nuclease</keyword>
<accession>A0A378W066</accession>